<keyword evidence="2" id="KW-1185">Reference proteome</keyword>
<comment type="caution">
    <text evidence="1">The sequence shown here is derived from an EMBL/GenBank/DDBJ whole genome shotgun (WGS) entry which is preliminary data.</text>
</comment>
<gene>
    <name evidence="1" type="ORF">QFC19_009510</name>
</gene>
<protein>
    <submittedName>
        <fullName evidence="1">Uncharacterized protein</fullName>
    </submittedName>
</protein>
<proteinExistence type="predicted"/>
<evidence type="ECO:0000313" key="2">
    <source>
        <dbReference type="Proteomes" id="UP001241377"/>
    </source>
</evidence>
<evidence type="ECO:0000313" key="1">
    <source>
        <dbReference type="EMBL" id="KAJ9090653.1"/>
    </source>
</evidence>
<dbReference type="EMBL" id="JASBWR010000165">
    <property type="protein sequence ID" value="KAJ9090653.1"/>
    <property type="molecule type" value="Genomic_DNA"/>
</dbReference>
<name>A0ACC2UUC9_9TREE</name>
<organism evidence="1 2">
    <name type="scientific">Naganishia cerealis</name>
    <dbReference type="NCBI Taxonomy" id="610337"/>
    <lineage>
        <taxon>Eukaryota</taxon>
        <taxon>Fungi</taxon>
        <taxon>Dikarya</taxon>
        <taxon>Basidiomycota</taxon>
        <taxon>Agaricomycotina</taxon>
        <taxon>Tremellomycetes</taxon>
        <taxon>Filobasidiales</taxon>
        <taxon>Filobasidiaceae</taxon>
        <taxon>Naganishia</taxon>
    </lineage>
</organism>
<reference evidence="1" key="1">
    <citation type="submission" date="2023-04" db="EMBL/GenBank/DDBJ databases">
        <title>Draft Genome sequencing of Naganishia species isolated from polar environments using Oxford Nanopore Technology.</title>
        <authorList>
            <person name="Leo P."/>
            <person name="Venkateswaran K."/>
        </authorList>
    </citation>
    <scope>NUCLEOTIDE SEQUENCE</scope>
    <source>
        <strain evidence="1">MNA-CCFEE 5261</strain>
    </source>
</reference>
<sequence length="460" mass="49780">MTIEYNNISNQAESSSAATRRQSASPTADMKATAAESSASIPQQPEKKSSTRKDPYYGHEEMARMASRFIRGTFQCPDIPPATNPATVQPTLAHFIAYALYRTRLPHFVTIVALVYLQRLKLRYPSAKGSSGHRLFISAFMIASKMVCDDTYSNQSWCIVGQKMFALKEMNQMEREMCGYLDWQLNATAEEVEDFESRISAEYSNAAVFARRQAALLASQKPTVSASPRPLSTISPSDLRQTAPLPAKRPKVVGRMESTASVIPVVSADSDVAPASSSSYAPPPRIASVPSLSTFAPNIDVPRSNTNVANLASRAFQTAANGGSMLTASRPTTRRTSSNIGSATNSRKTPFSTGFEHISRQHTRRAGLSGGSAPVVDMPTMVRSTLQNAMSSDMSSDELTSSTHSSPDSQLCQTPETTMVHPIETVGHNAKLGSCSSTAELETEYGPYSVYGCSDMHIEV</sequence>
<dbReference type="Proteomes" id="UP001241377">
    <property type="component" value="Unassembled WGS sequence"/>
</dbReference>
<accession>A0ACC2UUC9</accession>